<dbReference type="Pfam" id="PF04434">
    <property type="entry name" value="SWIM"/>
    <property type="match status" value="1"/>
</dbReference>
<comment type="caution">
    <text evidence="7">The sequence shown here is derived from an EMBL/GenBank/DDBJ whole genome shotgun (WGS) entry which is preliminary data.</text>
</comment>
<feature type="region of interest" description="Disordered" evidence="5">
    <location>
        <begin position="205"/>
        <end position="294"/>
    </location>
</feature>
<evidence type="ECO:0000256" key="2">
    <source>
        <dbReference type="ARBA" id="ARBA00022771"/>
    </source>
</evidence>
<evidence type="ECO:0000256" key="4">
    <source>
        <dbReference type="PROSITE-ProRule" id="PRU00325"/>
    </source>
</evidence>
<feature type="domain" description="SWIM-type" evidence="6">
    <location>
        <begin position="1"/>
        <end position="26"/>
    </location>
</feature>
<evidence type="ECO:0000256" key="1">
    <source>
        <dbReference type="ARBA" id="ARBA00022723"/>
    </source>
</evidence>
<feature type="compositionally biased region" description="Polar residues" evidence="5">
    <location>
        <begin position="126"/>
        <end position="151"/>
    </location>
</feature>
<feature type="region of interest" description="Disordered" evidence="5">
    <location>
        <begin position="110"/>
        <end position="161"/>
    </location>
</feature>
<keyword evidence="1" id="KW-0479">Metal-binding</keyword>
<dbReference type="AlphaFoldDB" id="A0AAW2J5Q1"/>
<proteinExistence type="predicted"/>
<evidence type="ECO:0000256" key="3">
    <source>
        <dbReference type="ARBA" id="ARBA00022833"/>
    </source>
</evidence>
<evidence type="ECO:0000313" key="7">
    <source>
        <dbReference type="EMBL" id="KAL0289068.1"/>
    </source>
</evidence>
<keyword evidence="2 4" id="KW-0863">Zinc-finger</keyword>
<dbReference type="GO" id="GO:0008270">
    <property type="term" value="F:zinc ion binding"/>
    <property type="evidence" value="ECO:0007669"/>
    <property type="project" value="UniProtKB-KW"/>
</dbReference>
<dbReference type="SMART" id="SM00575">
    <property type="entry name" value="ZnF_PMZ"/>
    <property type="match status" value="1"/>
</dbReference>
<dbReference type="InterPro" id="IPR006564">
    <property type="entry name" value="Znf_PMZ"/>
</dbReference>
<gene>
    <name evidence="7" type="ORF">Sangu_2629700</name>
</gene>
<dbReference type="PROSITE" id="PS50966">
    <property type="entry name" value="ZF_SWIM"/>
    <property type="match status" value="1"/>
</dbReference>
<sequence length="340" mass="39002">MWCSCGMFQLVGYPCCHAIAAIDYHRLKMEDFIDECFKKEVYLKVYSHMIHPVPGMHDFEDSKMGRVEPPDVIIKMGRPKKCRRKDANDVKETASRRGLTHTCTICMKKGHNKRSCTNPPHPIPKFNQNQDQRRQGSSTSHGASGSRRSSTPPLPPFDENETIQSEVPPVFSQPSQDSQPQVPVSPKFQFSPKYLLMIHHLTAPRNPFKSSRTAPDETTTRGFNVHKPSYEQAIHSKKTTQQSVQQQHPQSSGVHQQQPKALRKQKKPISLSSKLLKRQQQDAPDQSSQFKRKCCAERNPSISSLIKGLANHTSHNKPRKRWKCFRNIKSHMKCVRFWDV</sequence>
<evidence type="ECO:0000259" key="6">
    <source>
        <dbReference type="PROSITE" id="PS50966"/>
    </source>
</evidence>
<organism evidence="7">
    <name type="scientific">Sesamum angustifolium</name>
    <dbReference type="NCBI Taxonomy" id="2727405"/>
    <lineage>
        <taxon>Eukaryota</taxon>
        <taxon>Viridiplantae</taxon>
        <taxon>Streptophyta</taxon>
        <taxon>Embryophyta</taxon>
        <taxon>Tracheophyta</taxon>
        <taxon>Spermatophyta</taxon>
        <taxon>Magnoliopsida</taxon>
        <taxon>eudicotyledons</taxon>
        <taxon>Gunneridae</taxon>
        <taxon>Pentapetalae</taxon>
        <taxon>asterids</taxon>
        <taxon>lamiids</taxon>
        <taxon>Lamiales</taxon>
        <taxon>Pedaliaceae</taxon>
        <taxon>Sesamum</taxon>
    </lineage>
</organism>
<accession>A0AAW2J5Q1</accession>
<feature type="compositionally biased region" description="Low complexity" evidence="5">
    <location>
        <begin position="239"/>
        <end position="259"/>
    </location>
</feature>
<evidence type="ECO:0000256" key="5">
    <source>
        <dbReference type="SAM" id="MobiDB-lite"/>
    </source>
</evidence>
<name>A0AAW2J5Q1_9LAMI</name>
<reference evidence="7" key="2">
    <citation type="journal article" date="2024" name="Plant">
        <title>Genomic evolution and insights into agronomic trait innovations of Sesamum species.</title>
        <authorList>
            <person name="Miao H."/>
            <person name="Wang L."/>
            <person name="Qu L."/>
            <person name="Liu H."/>
            <person name="Sun Y."/>
            <person name="Le M."/>
            <person name="Wang Q."/>
            <person name="Wei S."/>
            <person name="Zheng Y."/>
            <person name="Lin W."/>
            <person name="Duan Y."/>
            <person name="Cao H."/>
            <person name="Xiong S."/>
            <person name="Wang X."/>
            <person name="Wei L."/>
            <person name="Li C."/>
            <person name="Ma Q."/>
            <person name="Ju M."/>
            <person name="Zhao R."/>
            <person name="Li G."/>
            <person name="Mu C."/>
            <person name="Tian Q."/>
            <person name="Mei H."/>
            <person name="Zhang T."/>
            <person name="Gao T."/>
            <person name="Zhang H."/>
        </authorList>
    </citation>
    <scope>NUCLEOTIDE SEQUENCE</scope>
    <source>
        <strain evidence="7">G01</strain>
    </source>
</reference>
<protein>
    <recommendedName>
        <fullName evidence="6">SWIM-type domain-containing protein</fullName>
    </recommendedName>
</protein>
<reference evidence="7" key="1">
    <citation type="submission" date="2020-06" db="EMBL/GenBank/DDBJ databases">
        <authorList>
            <person name="Li T."/>
            <person name="Hu X."/>
            <person name="Zhang T."/>
            <person name="Song X."/>
            <person name="Zhang H."/>
            <person name="Dai N."/>
            <person name="Sheng W."/>
            <person name="Hou X."/>
            <person name="Wei L."/>
        </authorList>
    </citation>
    <scope>NUCLEOTIDE SEQUENCE</scope>
    <source>
        <strain evidence="7">G01</strain>
        <tissue evidence="7">Leaf</tissue>
    </source>
</reference>
<dbReference type="EMBL" id="JACGWK010001416">
    <property type="protein sequence ID" value="KAL0289068.1"/>
    <property type="molecule type" value="Genomic_DNA"/>
</dbReference>
<keyword evidence="3" id="KW-0862">Zinc</keyword>
<dbReference type="InterPro" id="IPR007527">
    <property type="entry name" value="Znf_SWIM"/>
</dbReference>